<protein>
    <submittedName>
        <fullName evidence="8">Inositolphosphotransferase 1</fullName>
    </submittedName>
</protein>
<keyword evidence="3 6" id="KW-1133">Transmembrane helix</keyword>
<keyword evidence="9" id="KW-1185">Reference proteome</keyword>
<feature type="transmembrane region" description="Helical" evidence="6">
    <location>
        <begin position="74"/>
        <end position="97"/>
    </location>
</feature>
<dbReference type="OrthoDB" id="5784at2759"/>
<keyword evidence="2 6" id="KW-0812">Transmembrane</keyword>
<dbReference type="SUPFAM" id="SSF48317">
    <property type="entry name" value="Acid phosphatase/Vanadium-dependent haloperoxidase"/>
    <property type="match status" value="1"/>
</dbReference>
<dbReference type="InterPro" id="IPR052185">
    <property type="entry name" value="IPC_Synthase-Related"/>
</dbReference>
<evidence type="ECO:0000256" key="2">
    <source>
        <dbReference type="ARBA" id="ARBA00022692"/>
    </source>
</evidence>
<evidence type="ECO:0000256" key="5">
    <source>
        <dbReference type="SAM" id="MobiDB-lite"/>
    </source>
</evidence>
<proteinExistence type="predicted"/>
<feature type="transmembrane region" description="Helical" evidence="6">
    <location>
        <begin position="213"/>
        <end position="232"/>
    </location>
</feature>
<organism evidence="8 9">
    <name type="scientific">Candida viswanathii</name>
    <dbReference type="NCBI Taxonomy" id="5486"/>
    <lineage>
        <taxon>Eukaryota</taxon>
        <taxon>Fungi</taxon>
        <taxon>Dikarya</taxon>
        <taxon>Ascomycota</taxon>
        <taxon>Saccharomycotina</taxon>
        <taxon>Pichiomycetes</taxon>
        <taxon>Debaryomycetaceae</taxon>
        <taxon>Candida/Lodderomyces clade</taxon>
        <taxon>Candida</taxon>
    </lineage>
</organism>
<dbReference type="PANTHER" id="PTHR31310:SF8">
    <property type="entry name" value="INOSITOLPHOSPHOTRANSFERASE 1"/>
    <property type="match status" value="1"/>
</dbReference>
<evidence type="ECO:0000256" key="6">
    <source>
        <dbReference type="SAM" id="Phobius"/>
    </source>
</evidence>
<accession>A0A367XUX3</accession>
<name>A0A367XUX3_9ASCO</name>
<dbReference type="GO" id="GO:0016020">
    <property type="term" value="C:membrane"/>
    <property type="evidence" value="ECO:0007669"/>
    <property type="project" value="UniProtKB-SubCell"/>
</dbReference>
<feature type="compositionally biased region" description="Acidic residues" evidence="5">
    <location>
        <begin position="121"/>
        <end position="137"/>
    </location>
</feature>
<dbReference type="GO" id="GO:0006676">
    <property type="term" value="P:mannosyl diphosphorylinositol ceramide metabolic process"/>
    <property type="evidence" value="ECO:0007669"/>
    <property type="project" value="TreeGrafter"/>
</dbReference>
<feature type="transmembrane region" description="Helical" evidence="6">
    <location>
        <begin position="344"/>
        <end position="368"/>
    </location>
</feature>
<evidence type="ECO:0000256" key="3">
    <source>
        <dbReference type="ARBA" id="ARBA00022989"/>
    </source>
</evidence>
<feature type="transmembrane region" description="Helical" evidence="6">
    <location>
        <begin position="279"/>
        <end position="295"/>
    </location>
</feature>
<dbReference type="Pfam" id="PF14378">
    <property type="entry name" value="PAP2_3"/>
    <property type="match status" value="1"/>
</dbReference>
<evidence type="ECO:0000313" key="9">
    <source>
        <dbReference type="Proteomes" id="UP000253472"/>
    </source>
</evidence>
<evidence type="ECO:0000313" key="8">
    <source>
        <dbReference type="EMBL" id="RCK56602.1"/>
    </source>
</evidence>
<dbReference type="InterPro" id="IPR036938">
    <property type="entry name" value="PAP2/HPO_sf"/>
</dbReference>
<dbReference type="GO" id="GO:0016740">
    <property type="term" value="F:transferase activity"/>
    <property type="evidence" value="ECO:0007669"/>
    <property type="project" value="UniProtKB-KW"/>
</dbReference>
<evidence type="ECO:0000259" key="7">
    <source>
        <dbReference type="Pfam" id="PF14378"/>
    </source>
</evidence>
<evidence type="ECO:0000256" key="4">
    <source>
        <dbReference type="ARBA" id="ARBA00023136"/>
    </source>
</evidence>
<dbReference type="CDD" id="cd03386">
    <property type="entry name" value="PAP2_Aur1_like"/>
    <property type="match status" value="1"/>
</dbReference>
<dbReference type="InterPro" id="IPR026841">
    <property type="entry name" value="Aur1/Ipt1"/>
</dbReference>
<feature type="transmembrane region" description="Helical" evidence="6">
    <location>
        <begin position="397"/>
        <end position="416"/>
    </location>
</feature>
<feature type="transmembrane region" description="Helical" evidence="6">
    <location>
        <begin position="375"/>
        <end position="391"/>
    </location>
</feature>
<feature type="transmembrane region" description="Helical" evidence="6">
    <location>
        <begin position="27"/>
        <end position="48"/>
    </location>
</feature>
<keyword evidence="8" id="KW-0808">Transferase</keyword>
<feature type="domain" description="Inositolphosphotransferase Aur1/Ipt1" evidence="7">
    <location>
        <begin position="226"/>
        <end position="409"/>
    </location>
</feature>
<dbReference type="GO" id="GO:0030148">
    <property type="term" value="P:sphingolipid biosynthetic process"/>
    <property type="evidence" value="ECO:0007669"/>
    <property type="project" value="TreeGrafter"/>
</dbReference>
<feature type="transmembrane region" description="Helical" evidence="6">
    <location>
        <begin position="244"/>
        <end position="267"/>
    </location>
</feature>
<dbReference type="PANTHER" id="PTHR31310">
    <property type="match status" value="1"/>
</dbReference>
<comment type="subcellular location">
    <subcellularLocation>
        <location evidence="1">Membrane</location>
        <topology evidence="1">Multi-pass membrane protein</topology>
    </subcellularLocation>
</comment>
<keyword evidence="4 6" id="KW-0472">Membrane</keyword>
<dbReference type="AlphaFoldDB" id="A0A367XUX3"/>
<dbReference type="GO" id="GO:0070916">
    <property type="term" value="C:inositol phosphoceramide synthase complex"/>
    <property type="evidence" value="ECO:0007669"/>
    <property type="project" value="TreeGrafter"/>
</dbReference>
<feature type="region of interest" description="Disordered" evidence="5">
    <location>
        <begin position="117"/>
        <end position="145"/>
    </location>
</feature>
<dbReference type="Proteomes" id="UP000253472">
    <property type="component" value="Unassembled WGS sequence"/>
</dbReference>
<gene>
    <name evidence="8" type="primary">IPT1_0</name>
    <name evidence="8" type="ORF">Cantr_05600</name>
</gene>
<evidence type="ECO:0000256" key="1">
    <source>
        <dbReference type="ARBA" id="ARBA00004141"/>
    </source>
</evidence>
<reference evidence="8 9" key="1">
    <citation type="submission" date="2018-06" db="EMBL/GenBank/DDBJ databases">
        <title>Whole genome sequencing of Candida tropicalis (genome annotated by CSBL at Korea University).</title>
        <authorList>
            <person name="Ahn J."/>
        </authorList>
    </citation>
    <scope>NUCLEOTIDE SEQUENCE [LARGE SCALE GENOMIC DNA]</scope>
    <source>
        <strain evidence="8 9">ATCC 20962</strain>
    </source>
</reference>
<dbReference type="STRING" id="5486.A0A367XUX3"/>
<comment type="caution">
    <text evidence="8">The sequence shown here is derived from an EMBL/GenBank/DDBJ whole genome shotgun (WGS) entry which is preliminary data.</text>
</comment>
<dbReference type="EMBL" id="QLNQ01000029">
    <property type="protein sequence ID" value="RCK56602.1"/>
    <property type="molecule type" value="Genomic_DNA"/>
</dbReference>
<sequence>MKTILKPFILIYQLFYRIFWSGLNQRSILQLVLNFSINFSPVFIWLFIFKNAGLIPHDIRPTIHVSLAYHVDTFMFSTIQGGLTTIICLLCVSMLLYRHVYLRQPVSSHRTDYIPLQNQQQEEEEEEEVPLPYEDDLCSSSSDPSDIELESFPKELTKNNSAPLDFQDDEHHKPFVLLPNMTPIEVGQMAQSTNEKIIQHYQKTGTYAPLDSWYFLPPVLLTASWFVLNFVHWLKDPIRQWEDYMAWVSYVLGHITVPIVTAVWLYVFHAPGAVKSYSLALGFMNICGVITHLVFPNAPPWFIHMNGEDAHADYDTPGYAAGLIRVDVALGTHITSKGFHASPIVFGALPSLHSAMAVMTFFFVGYYARWRVVKALAFSFVCIQWWATIYLDHHWRLDLICGMFYSIVWFTVIYKLRIVKSDAKFVKLRLCYDFSSGSTMGMRVFRNTKLQKFFDPLS</sequence>